<dbReference type="Proteomes" id="UP000093807">
    <property type="component" value="Unassembled WGS sequence"/>
</dbReference>
<protein>
    <submittedName>
        <fullName evidence="5">Chemotaxis response regulator protein-glutamate methylesterase</fullName>
        <ecNumber evidence="5">3.1.1.61</ecNumber>
    </submittedName>
</protein>
<dbReference type="SMART" id="SM00448">
    <property type="entry name" value="REC"/>
    <property type="match status" value="1"/>
</dbReference>
<evidence type="ECO:0000256" key="3">
    <source>
        <dbReference type="PROSITE-ProRule" id="PRU00169"/>
    </source>
</evidence>
<dbReference type="Gene3D" id="3.40.50.2300">
    <property type="match status" value="1"/>
</dbReference>
<evidence type="ECO:0000313" key="6">
    <source>
        <dbReference type="Proteomes" id="UP000093807"/>
    </source>
</evidence>
<dbReference type="PATRIC" id="fig|29536.5.peg.1376"/>
<proteinExistence type="predicted"/>
<accession>A0A199XSU1</accession>
<dbReference type="GO" id="GO:0008984">
    <property type="term" value="F:protein-glutamate methylesterase activity"/>
    <property type="evidence" value="ECO:0007669"/>
    <property type="project" value="UniProtKB-EC"/>
</dbReference>
<dbReference type="RefSeq" id="WP_064715122.1">
    <property type="nucleotide sequence ID" value="NZ_JMTM01000035.1"/>
</dbReference>
<dbReference type="Pfam" id="PF00072">
    <property type="entry name" value="Response_reg"/>
    <property type="match status" value="1"/>
</dbReference>
<dbReference type="SUPFAM" id="SSF52172">
    <property type="entry name" value="CheY-like"/>
    <property type="match status" value="1"/>
</dbReference>
<dbReference type="GO" id="GO:0000160">
    <property type="term" value="P:phosphorelay signal transduction system"/>
    <property type="evidence" value="ECO:0007669"/>
    <property type="project" value="UniProtKB-KW"/>
</dbReference>
<dbReference type="EC" id="3.1.1.61" evidence="5"/>
<dbReference type="PANTHER" id="PTHR44591:SF14">
    <property type="entry name" value="PROTEIN PILG"/>
    <property type="match status" value="1"/>
</dbReference>
<dbReference type="AlphaFoldDB" id="A0A199XSU1"/>
<dbReference type="InterPro" id="IPR001789">
    <property type="entry name" value="Sig_transdc_resp-reg_receiver"/>
</dbReference>
<evidence type="ECO:0000256" key="2">
    <source>
        <dbReference type="ARBA" id="ARBA00023012"/>
    </source>
</evidence>
<dbReference type="PANTHER" id="PTHR44591">
    <property type="entry name" value="STRESS RESPONSE REGULATOR PROTEIN 1"/>
    <property type="match status" value="1"/>
</dbReference>
<keyword evidence="1 3" id="KW-0597">Phosphoprotein</keyword>
<reference evidence="5 6" key="1">
    <citation type="submission" date="2016-06" db="EMBL/GenBank/DDBJ databases">
        <title>Draft genome sequence of Flavobacterium succinicans strain DD5b.</title>
        <authorList>
            <person name="Poehlein A."/>
            <person name="Daniel R."/>
            <person name="Simeonova D.D."/>
        </authorList>
    </citation>
    <scope>NUCLEOTIDE SEQUENCE [LARGE SCALE GENOMIC DNA]</scope>
    <source>
        <strain evidence="5 6">DD5b</strain>
    </source>
</reference>
<keyword evidence="2" id="KW-0902">Two-component regulatory system</keyword>
<dbReference type="PROSITE" id="PS50110">
    <property type="entry name" value="RESPONSE_REGULATORY"/>
    <property type="match status" value="1"/>
</dbReference>
<dbReference type="InterPro" id="IPR050595">
    <property type="entry name" value="Bact_response_regulator"/>
</dbReference>
<feature type="domain" description="Response regulatory" evidence="4">
    <location>
        <begin position="5"/>
        <end position="118"/>
    </location>
</feature>
<name>A0A199XSU1_9FLAO</name>
<sequence>MSVYSVVLVDDEMINIEILKKIISTHCSKLEIVGFAKTLETAFSEIVAKKPDIVFMDITMREKQIFEVLDQFETIDFQIIFATAYPGYFFKASAYNPADFVVKPFSEIAVKDAVKKAIKRIKKIRKSKEE</sequence>
<evidence type="ECO:0000313" key="5">
    <source>
        <dbReference type="EMBL" id="OAZ04311.1"/>
    </source>
</evidence>
<evidence type="ECO:0000256" key="1">
    <source>
        <dbReference type="ARBA" id="ARBA00022553"/>
    </source>
</evidence>
<feature type="modified residue" description="4-aspartylphosphate" evidence="3">
    <location>
        <position position="57"/>
    </location>
</feature>
<dbReference type="OrthoDB" id="2168082at2"/>
<evidence type="ECO:0000259" key="4">
    <source>
        <dbReference type="PROSITE" id="PS50110"/>
    </source>
</evidence>
<gene>
    <name evidence="5" type="primary">cheB</name>
    <name evidence="5" type="ORF">FLB_13060</name>
</gene>
<comment type="caution">
    <text evidence="5">The sequence shown here is derived from an EMBL/GenBank/DDBJ whole genome shotgun (WGS) entry which is preliminary data.</text>
</comment>
<keyword evidence="6" id="KW-1185">Reference proteome</keyword>
<dbReference type="EMBL" id="JMTM01000035">
    <property type="protein sequence ID" value="OAZ04311.1"/>
    <property type="molecule type" value="Genomic_DNA"/>
</dbReference>
<dbReference type="InterPro" id="IPR011006">
    <property type="entry name" value="CheY-like_superfamily"/>
</dbReference>
<organism evidence="5 6">
    <name type="scientific">Flavobacterium succinicans</name>
    <dbReference type="NCBI Taxonomy" id="29536"/>
    <lineage>
        <taxon>Bacteria</taxon>
        <taxon>Pseudomonadati</taxon>
        <taxon>Bacteroidota</taxon>
        <taxon>Flavobacteriia</taxon>
        <taxon>Flavobacteriales</taxon>
        <taxon>Flavobacteriaceae</taxon>
        <taxon>Flavobacterium</taxon>
    </lineage>
</organism>
<keyword evidence="5" id="KW-0378">Hydrolase</keyword>